<keyword evidence="1" id="KW-0810">Translation regulation</keyword>
<dbReference type="InterPro" id="IPR032528">
    <property type="entry name" value="Ribosom_S30AE_C"/>
</dbReference>
<dbReference type="GO" id="GO:0022627">
    <property type="term" value="C:cytosolic small ribosomal subunit"/>
    <property type="evidence" value="ECO:0007669"/>
    <property type="project" value="TreeGrafter"/>
</dbReference>
<dbReference type="Pfam" id="PF02482">
    <property type="entry name" value="Ribosomal_S30AE"/>
    <property type="match status" value="1"/>
</dbReference>
<evidence type="ECO:0000259" key="2">
    <source>
        <dbReference type="Pfam" id="PF16321"/>
    </source>
</evidence>
<dbReference type="GO" id="GO:0045900">
    <property type="term" value="P:negative regulation of translational elongation"/>
    <property type="evidence" value="ECO:0007669"/>
    <property type="project" value="TreeGrafter"/>
</dbReference>
<name>A0A0F9TMA1_9ZZZZ</name>
<dbReference type="EMBL" id="LAZR01001126">
    <property type="protein sequence ID" value="KKN50221.1"/>
    <property type="molecule type" value="Genomic_DNA"/>
</dbReference>
<proteinExistence type="inferred from homology"/>
<organism evidence="3">
    <name type="scientific">marine sediment metagenome</name>
    <dbReference type="NCBI Taxonomy" id="412755"/>
    <lineage>
        <taxon>unclassified sequences</taxon>
        <taxon>metagenomes</taxon>
        <taxon>ecological metagenomes</taxon>
    </lineage>
</organism>
<evidence type="ECO:0000313" key="3">
    <source>
        <dbReference type="EMBL" id="KKN50221.1"/>
    </source>
</evidence>
<accession>A0A0F9TMA1</accession>
<dbReference type="AlphaFoldDB" id="A0A0F9TMA1"/>
<dbReference type="GO" id="GO:0043024">
    <property type="term" value="F:ribosomal small subunit binding"/>
    <property type="evidence" value="ECO:0007669"/>
    <property type="project" value="TreeGrafter"/>
</dbReference>
<comment type="caution">
    <text evidence="3">The sequence shown here is derived from an EMBL/GenBank/DDBJ whole genome shotgun (WGS) entry which is preliminary data.</text>
</comment>
<dbReference type="PANTHER" id="PTHR33231:SF1">
    <property type="entry name" value="30S RIBOSOMAL PROTEIN"/>
    <property type="match status" value="1"/>
</dbReference>
<dbReference type="InterPro" id="IPR036567">
    <property type="entry name" value="RHF-like"/>
</dbReference>
<evidence type="ECO:0000256" key="1">
    <source>
        <dbReference type="ARBA" id="ARBA00022845"/>
    </source>
</evidence>
<dbReference type="Pfam" id="PF16321">
    <property type="entry name" value="Ribosom_S30AE_C"/>
    <property type="match status" value="1"/>
</dbReference>
<gene>
    <name evidence="3" type="ORF">LCGC14_0634840</name>
</gene>
<dbReference type="InterPro" id="IPR038416">
    <property type="entry name" value="Ribosom_S30AE_C_sf"/>
</dbReference>
<dbReference type="PANTHER" id="PTHR33231">
    <property type="entry name" value="30S RIBOSOMAL PROTEIN"/>
    <property type="match status" value="1"/>
</dbReference>
<feature type="domain" description="Sigma 54 modulation/S30EA ribosomal protein C-terminal" evidence="2">
    <location>
        <begin position="115"/>
        <end position="170"/>
    </location>
</feature>
<protein>
    <recommendedName>
        <fullName evidence="2">Sigma 54 modulation/S30EA ribosomal protein C-terminal domain-containing protein</fullName>
    </recommendedName>
</protein>
<dbReference type="Gene3D" id="3.30.505.50">
    <property type="entry name" value="Sigma 54 modulation/S30EA ribosomal protein, C-terminal domain"/>
    <property type="match status" value="1"/>
</dbReference>
<reference evidence="3" key="1">
    <citation type="journal article" date="2015" name="Nature">
        <title>Complex archaea that bridge the gap between prokaryotes and eukaryotes.</title>
        <authorList>
            <person name="Spang A."/>
            <person name="Saw J.H."/>
            <person name="Jorgensen S.L."/>
            <person name="Zaremba-Niedzwiedzka K."/>
            <person name="Martijn J."/>
            <person name="Lind A.E."/>
            <person name="van Eijk R."/>
            <person name="Schleper C."/>
            <person name="Guy L."/>
            <person name="Ettema T.J."/>
        </authorList>
    </citation>
    <scope>NUCLEOTIDE SEQUENCE</scope>
</reference>
<dbReference type="InterPro" id="IPR034694">
    <property type="entry name" value="HPF_long/plastid"/>
</dbReference>
<dbReference type="NCBIfam" id="TIGR00741">
    <property type="entry name" value="yfiA"/>
    <property type="match status" value="1"/>
</dbReference>
<dbReference type="HAMAP" id="MF_00839">
    <property type="entry name" value="HPF"/>
    <property type="match status" value="1"/>
</dbReference>
<dbReference type="Gene3D" id="3.30.160.100">
    <property type="entry name" value="Ribosome hibernation promotion factor-like"/>
    <property type="match status" value="1"/>
</dbReference>
<dbReference type="InterPro" id="IPR003489">
    <property type="entry name" value="RHF/RaiA"/>
</dbReference>
<sequence>MSLNLTARHTSITPEIERYCEKRLRSFAKILGHKIDADLILSVEKYRHKVEINVKTKGATLNAVEETHDMLSSLGLAFDTIEKRVKKEKEKLRGRKRRKNREREAFPLPIEPEETQRRVISSQDYSLKPMSVEEAFLQFDLNKKEVFVFRKLGSEKWAVIYRRKDGNYGLVEPD</sequence>
<dbReference type="SUPFAM" id="SSF69754">
    <property type="entry name" value="Ribosome binding protein Y (YfiA homologue)"/>
    <property type="match status" value="1"/>
</dbReference>
<dbReference type="InterPro" id="IPR050574">
    <property type="entry name" value="HPF/YfiA_ribosome-assoc"/>
</dbReference>